<dbReference type="Proteomes" id="UP000606991">
    <property type="component" value="Unassembled WGS sequence"/>
</dbReference>
<dbReference type="PANTHER" id="PTHR48083:SF19">
    <property type="entry name" value="FLAVIN-DEPENDENT MONOOXYGENASE, OXYGENASE SUBUNIT HSAA"/>
    <property type="match status" value="1"/>
</dbReference>
<dbReference type="InterPro" id="IPR037069">
    <property type="entry name" value="AcylCoA_DH/ox_N_sf"/>
</dbReference>
<evidence type="ECO:0000313" key="6">
    <source>
        <dbReference type="Proteomes" id="UP000606991"/>
    </source>
</evidence>
<protein>
    <submittedName>
        <fullName evidence="5">Acyl-CoA dehydrogenase family protein</fullName>
    </submittedName>
</protein>
<dbReference type="Gene3D" id="1.10.540.10">
    <property type="entry name" value="Acyl-CoA dehydrogenase/oxidase, N-terminal domain"/>
    <property type="match status" value="1"/>
</dbReference>
<dbReference type="GO" id="GO:0050660">
    <property type="term" value="F:flavin adenine dinucleotide binding"/>
    <property type="evidence" value="ECO:0007669"/>
    <property type="project" value="InterPro"/>
</dbReference>
<dbReference type="SUPFAM" id="SSF47203">
    <property type="entry name" value="Acyl-CoA dehydrogenase C-terminal domain-like"/>
    <property type="match status" value="1"/>
</dbReference>
<reference evidence="5 6" key="1">
    <citation type="submission" date="2020-10" db="EMBL/GenBank/DDBJ databases">
        <title>Ca. Dormibacterota MAGs.</title>
        <authorList>
            <person name="Montgomery K."/>
        </authorList>
    </citation>
    <scope>NUCLEOTIDE SEQUENCE [LARGE SCALE GENOMIC DNA]</scope>
    <source>
        <strain evidence="5">SC8812_S17_18</strain>
    </source>
</reference>
<evidence type="ECO:0000256" key="1">
    <source>
        <dbReference type="ARBA" id="ARBA00023002"/>
    </source>
</evidence>
<feature type="domain" description="Acyl-CoA dehydrogenase C-terminal" evidence="4">
    <location>
        <begin position="251"/>
        <end position="380"/>
    </location>
</feature>
<dbReference type="Gene3D" id="1.20.140.10">
    <property type="entry name" value="Butyryl-CoA Dehydrogenase, subunit A, domain 3"/>
    <property type="match status" value="1"/>
</dbReference>
<dbReference type="InterPro" id="IPR009100">
    <property type="entry name" value="AcylCoA_DH/oxidase_NM_dom_sf"/>
</dbReference>
<dbReference type="InterPro" id="IPR036250">
    <property type="entry name" value="AcylCo_DH-like_C"/>
</dbReference>
<dbReference type="InterPro" id="IPR013786">
    <property type="entry name" value="AcylCoA_DH/ox_N"/>
</dbReference>
<dbReference type="Pfam" id="PF02771">
    <property type="entry name" value="Acyl-CoA_dh_N"/>
    <property type="match status" value="1"/>
</dbReference>
<dbReference type="Gene3D" id="2.40.110.10">
    <property type="entry name" value="Butyryl-CoA Dehydrogenase, subunit A, domain 2"/>
    <property type="match status" value="1"/>
</dbReference>
<accession>A0A934JRD9</accession>
<feature type="domain" description="Acyl-CoA dehydrogenase/oxidase N-terminal" evidence="3">
    <location>
        <begin position="31"/>
        <end position="95"/>
    </location>
</feature>
<sequence>MPLGTKPDMERLQAHEIVDRVAEMRPWLRERQAVAEQQRRIPQETIERLDAAGVFSLTKPKRFGGADFTTRELHDIYRALGAGCGTTAWVVWATAGGNLWSFAFADDVVAPVYDPAWVGPRTFALGGTSRHMSGTARKVDGGWMIKGVWPFATGSVHASHGYLAVFYDETDDTKVGMALVPKESLVLRDDWDAMGLAGTGSQTVATDGDLFVPDERFSTPAQLGERIEELTKQGLGPRRGGLARSLVTCTGVALGMADQAMEMFLSAVDKRSIPYSPYAKQADAPIIHLTVGRAYAQIRAAGRVADAAVAELDRCEAEGVDPAEREAVQLHTDAAYVWDACSSAIETLFHASGASAILKRWPLQLIARNCRAGSLHAAHNIDTWLENVGRALCEVESAPMSVSVLERRS</sequence>
<dbReference type="PIRSF" id="PIRSF016578">
    <property type="entry name" value="HsaA"/>
    <property type="match status" value="1"/>
</dbReference>
<dbReference type="SUPFAM" id="SSF56645">
    <property type="entry name" value="Acyl-CoA dehydrogenase NM domain-like"/>
    <property type="match status" value="1"/>
</dbReference>
<evidence type="ECO:0000259" key="3">
    <source>
        <dbReference type="Pfam" id="PF02771"/>
    </source>
</evidence>
<dbReference type="GO" id="GO:0033539">
    <property type="term" value="P:fatty acid beta-oxidation using acyl-CoA dehydrogenase"/>
    <property type="evidence" value="ECO:0007669"/>
    <property type="project" value="TreeGrafter"/>
</dbReference>
<dbReference type="EMBL" id="JAEKNS010000031">
    <property type="protein sequence ID" value="MBJ7593652.1"/>
    <property type="molecule type" value="Genomic_DNA"/>
</dbReference>
<gene>
    <name evidence="5" type="ORF">JF886_02125</name>
</gene>
<evidence type="ECO:0000313" key="5">
    <source>
        <dbReference type="EMBL" id="MBJ7593652.1"/>
    </source>
</evidence>
<dbReference type="Pfam" id="PF08028">
    <property type="entry name" value="Acyl-CoA_dh_2"/>
    <property type="match status" value="1"/>
</dbReference>
<dbReference type="GO" id="GO:0005737">
    <property type="term" value="C:cytoplasm"/>
    <property type="evidence" value="ECO:0007669"/>
    <property type="project" value="TreeGrafter"/>
</dbReference>
<dbReference type="InterPro" id="IPR050741">
    <property type="entry name" value="Acyl-CoA_dehydrogenase"/>
</dbReference>
<dbReference type="RefSeq" id="WP_337309129.1">
    <property type="nucleotide sequence ID" value="NZ_JAEKNS010000031.1"/>
</dbReference>
<dbReference type="InterPro" id="IPR013107">
    <property type="entry name" value="Acyl-CoA_DH_C"/>
</dbReference>
<dbReference type="AlphaFoldDB" id="A0A934JRD9"/>
<dbReference type="GO" id="GO:0003995">
    <property type="term" value="F:acyl-CoA dehydrogenase activity"/>
    <property type="evidence" value="ECO:0007669"/>
    <property type="project" value="TreeGrafter"/>
</dbReference>
<dbReference type="GO" id="GO:0016712">
    <property type="term" value="F:oxidoreductase activity, acting on paired donors, with incorporation or reduction of molecular oxygen, reduced flavin or flavoprotein as one donor, and incorporation of one atom of oxygen"/>
    <property type="evidence" value="ECO:0007669"/>
    <property type="project" value="TreeGrafter"/>
</dbReference>
<evidence type="ECO:0000256" key="2">
    <source>
        <dbReference type="ARBA" id="ARBA00049661"/>
    </source>
</evidence>
<evidence type="ECO:0000259" key="4">
    <source>
        <dbReference type="Pfam" id="PF08028"/>
    </source>
</evidence>
<dbReference type="PANTHER" id="PTHR48083">
    <property type="entry name" value="MEDIUM-CHAIN SPECIFIC ACYL-COA DEHYDROGENASE, MITOCHONDRIAL-RELATED"/>
    <property type="match status" value="1"/>
</dbReference>
<keyword evidence="1" id="KW-0560">Oxidoreductase</keyword>
<comment type="caution">
    <text evidence="5">The sequence shown here is derived from an EMBL/GenBank/DDBJ whole genome shotgun (WGS) entry which is preliminary data.</text>
</comment>
<organism evidence="5 6">
    <name type="scientific">Candidatus Aeolococcus gillhamiae</name>
    <dbReference type="NCBI Taxonomy" id="3127015"/>
    <lineage>
        <taxon>Bacteria</taxon>
        <taxon>Bacillati</taxon>
        <taxon>Candidatus Dormiibacterota</taxon>
        <taxon>Candidatus Dormibacteria</taxon>
        <taxon>Candidatus Aeolococcales</taxon>
        <taxon>Candidatus Aeolococcaceae</taxon>
        <taxon>Candidatus Aeolococcus</taxon>
    </lineage>
</organism>
<dbReference type="InterPro" id="IPR046373">
    <property type="entry name" value="Acyl-CoA_Oxase/DH_mid-dom_sf"/>
</dbReference>
<comment type="similarity">
    <text evidence="2">Belongs to the HpaH/HsaA monooxygenase family.</text>
</comment>
<proteinExistence type="inferred from homology"/>
<name>A0A934JRD9_9BACT</name>